<evidence type="ECO:0000256" key="5">
    <source>
        <dbReference type="SAM" id="MobiDB-lite"/>
    </source>
</evidence>
<dbReference type="InterPro" id="IPR036259">
    <property type="entry name" value="MFS_trans_sf"/>
</dbReference>
<keyword evidence="2 6" id="KW-0812">Transmembrane</keyword>
<dbReference type="PANTHER" id="PTHR23542">
    <property type="match status" value="1"/>
</dbReference>
<evidence type="ECO:0000256" key="3">
    <source>
        <dbReference type="ARBA" id="ARBA00022989"/>
    </source>
</evidence>
<evidence type="ECO:0000256" key="4">
    <source>
        <dbReference type="ARBA" id="ARBA00023136"/>
    </source>
</evidence>
<dbReference type="EMBL" id="JAKLTQ010000019">
    <property type="protein sequence ID" value="MCG2624035.1"/>
    <property type="molecule type" value="Genomic_DNA"/>
</dbReference>
<proteinExistence type="predicted"/>
<evidence type="ECO:0000256" key="1">
    <source>
        <dbReference type="ARBA" id="ARBA00004651"/>
    </source>
</evidence>
<feature type="transmembrane region" description="Helical" evidence="6">
    <location>
        <begin position="206"/>
        <end position="235"/>
    </location>
</feature>
<feature type="region of interest" description="Disordered" evidence="5">
    <location>
        <begin position="1"/>
        <end position="27"/>
    </location>
</feature>
<keyword evidence="3 6" id="KW-1133">Transmembrane helix</keyword>
<feature type="transmembrane region" description="Helical" evidence="6">
    <location>
        <begin position="57"/>
        <end position="79"/>
    </location>
</feature>
<dbReference type="Proteomes" id="UP001165368">
    <property type="component" value="Unassembled WGS sequence"/>
</dbReference>
<dbReference type="PROSITE" id="PS50850">
    <property type="entry name" value="MFS"/>
    <property type="match status" value="1"/>
</dbReference>
<comment type="subcellular location">
    <subcellularLocation>
        <location evidence="1">Cell membrane</location>
        <topology evidence="1">Multi-pass membrane protein</topology>
    </subcellularLocation>
</comment>
<feature type="transmembrane region" description="Helical" evidence="6">
    <location>
        <begin position="147"/>
        <end position="170"/>
    </location>
</feature>
<feature type="transmembrane region" description="Helical" evidence="6">
    <location>
        <begin position="85"/>
        <end position="106"/>
    </location>
</feature>
<evidence type="ECO:0000313" key="8">
    <source>
        <dbReference type="EMBL" id="MCG2624035.1"/>
    </source>
</evidence>
<dbReference type="Pfam" id="PF07690">
    <property type="entry name" value="MFS_1"/>
    <property type="match status" value="1"/>
</dbReference>
<feature type="transmembrane region" description="Helical" evidence="6">
    <location>
        <begin position="329"/>
        <end position="349"/>
    </location>
</feature>
<dbReference type="RefSeq" id="WP_237825207.1">
    <property type="nucleotide sequence ID" value="NZ_JAKLTQ010000019.1"/>
</dbReference>
<comment type="caution">
    <text evidence="8">The sequence shown here is derived from an EMBL/GenBank/DDBJ whole genome shotgun (WGS) entry which is preliminary data.</text>
</comment>
<accession>A0ABS9LBJ4</accession>
<feature type="transmembrane region" description="Helical" evidence="6">
    <location>
        <begin position="304"/>
        <end position="323"/>
    </location>
</feature>
<feature type="transmembrane region" description="Helical" evidence="6">
    <location>
        <begin position="390"/>
        <end position="413"/>
    </location>
</feature>
<protein>
    <submittedName>
        <fullName evidence="8">MFS transporter</fullName>
    </submittedName>
</protein>
<feature type="transmembrane region" description="Helical" evidence="6">
    <location>
        <begin position="118"/>
        <end position="141"/>
    </location>
</feature>
<feature type="transmembrane region" description="Helical" evidence="6">
    <location>
        <begin position="420"/>
        <end position="440"/>
    </location>
</feature>
<keyword evidence="9" id="KW-1185">Reference proteome</keyword>
<evidence type="ECO:0000313" key="9">
    <source>
        <dbReference type="Proteomes" id="UP001165368"/>
    </source>
</evidence>
<feature type="domain" description="Major facilitator superfamily (MFS) profile" evidence="7">
    <location>
        <begin position="53"/>
        <end position="444"/>
    </location>
</feature>
<gene>
    <name evidence="8" type="ORF">LVY72_19255</name>
</gene>
<dbReference type="InterPro" id="IPR020846">
    <property type="entry name" value="MFS_dom"/>
</dbReference>
<dbReference type="InterPro" id="IPR011701">
    <property type="entry name" value="MFS"/>
</dbReference>
<evidence type="ECO:0000256" key="6">
    <source>
        <dbReference type="SAM" id="Phobius"/>
    </source>
</evidence>
<feature type="transmembrane region" description="Helical" evidence="6">
    <location>
        <begin position="265"/>
        <end position="284"/>
    </location>
</feature>
<sequence>MSAIPSPATPPAPAAATTLPEDSASPLASELAGPAAADAKRQAGRFRQLPALAGRSFLPIGFLARLPLAMLTVGAMTLATTASGSYALGGMAAGAVGIGAAAGAPAQGHLADRRGQRSVLLAAAVAHTAAIAGLLAAVALVPDLSGPWVAVVLATALLMGLTSPQVASLARVRWMALTRHRPAVRGTALSYESTVDELTFVLGPALVGLLAAFVAAWLPFVLAAVLTIVLVPAFAVHPTHRAVPPAAGSRRPVDVPGQGPDPARWWPAAVPVLGMVSMGMFFGAAQNGVSAFGGSIGAAETAGLLYALIGVSSAVTALSVAFWPARFALVPRWILCAAGMTGCTLLLLLPQTPAQMVAALLAAGLPVGPAMVTIYGVGGLVAPAHRLGTVMTLLASGVVLGAALGAALAGAAAQAAGHTGAFLVAAAAAAVMLLVSLFALPGVRRARALPPSA</sequence>
<feature type="transmembrane region" description="Helical" evidence="6">
    <location>
        <begin position="356"/>
        <end position="378"/>
    </location>
</feature>
<organism evidence="8 9">
    <name type="scientific">Arthrobacter hankyongi</name>
    <dbReference type="NCBI Taxonomy" id="2904801"/>
    <lineage>
        <taxon>Bacteria</taxon>
        <taxon>Bacillati</taxon>
        <taxon>Actinomycetota</taxon>
        <taxon>Actinomycetes</taxon>
        <taxon>Micrococcales</taxon>
        <taxon>Micrococcaceae</taxon>
        <taxon>Arthrobacter</taxon>
    </lineage>
</organism>
<reference evidence="8" key="1">
    <citation type="submission" date="2022-01" db="EMBL/GenBank/DDBJ databases">
        <authorList>
            <person name="Jo J.-H."/>
            <person name="Im W.-T."/>
        </authorList>
    </citation>
    <scope>NUCLEOTIDE SEQUENCE</scope>
    <source>
        <strain evidence="8">I2-34</strain>
    </source>
</reference>
<evidence type="ECO:0000256" key="2">
    <source>
        <dbReference type="ARBA" id="ARBA00022692"/>
    </source>
</evidence>
<dbReference type="SUPFAM" id="SSF103473">
    <property type="entry name" value="MFS general substrate transporter"/>
    <property type="match status" value="1"/>
</dbReference>
<keyword evidence="4 6" id="KW-0472">Membrane</keyword>
<name>A0ABS9LBJ4_9MICC</name>
<dbReference type="Gene3D" id="1.20.1250.20">
    <property type="entry name" value="MFS general substrate transporter like domains"/>
    <property type="match status" value="1"/>
</dbReference>
<dbReference type="PANTHER" id="PTHR23542:SF1">
    <property type="entry name" value="MAJOR FACILITATOR SUPERFAMILY (MFS) PROFILE DOMAIN-CONTAINING PROTEIN"/>
    <property type="match status" value="1"/>
</dbReference>
<evidence type="ECO:0000259" key="7">
    <source>
        <dbReference type="PROSITE" id="PS50850"/>
    </source>
</evidence>